<accession>A0ABP8XK97</accession>
<feature type="signal peptide" evidence="2">
    <location>
        <begin position="1"/>
        <end position="28"/>
    </location>
</feature>
<dbReference type="EMBL" id="BAABLO010000001">
    <property type="protein sequence ID" value="GAA4708415.1"/>
    <property type="molecule type" value="Genomic_DNA"/>
</dbReference>
<organism evidence="3 4">
    <name type="scientific">Pedococcus ginsenosidimutans</name>
    <dbReference type="NCBI Taxonomy" id="490570"/>
    <lineage>
        <taxon>Bacteria</taxon>
        <taxon>Bacillati</taxon>
        <taxon>Actinomycetota</taxon>
        <taxon>Actinomycetes</taxon>
        <taxon>Micrococcales</taxon>
        <taxon>Intrasporangiaceae</taxon>
        <taxon>Pedococcus</taxon>
    </lineage>
</organism>
<reference evidence="4" key="1">
    <citation type="journal article" date="2019" name="Int. J. Syst. Evol. Microbiol.">
        <title>The Global Catalogue of Microorganisms (GCM) 10K type strain sequencing project: providing services to taxonomists for standard genome sequencing and annotation.</title>
        <authorList>
            <consortium name="The Broad Institute Genomics Platform"/>
            <consortium name="The Broad Institute Genome Sequencing Center for Infectious Disease"/>
            <person name="Wu L."/>
            <person name="Ma J."/>
        </authorList>
    </citation>
    <scope>NUCLEOTIDE SEQUENCE [LARGE SCALE GENOMIC DNA]</scope>
    <source>
        <strain evidence="4">JCM 18961</strain>
    </source>
</reference>
<gene>
    <name evidence="3" type="ORF">GCM10025782_00270</name>
</gene>
<feature type="region of interest" description="Disordered" evidence="1">
    <location>
        <begin position="31"/>
        <end position="62"/>
    </location>
</feature>
<protein>
    <recommendedName>
        <fullName evidence="5">Amidase</fullName>
    </recommendedName>
</protein>
<evidence type="ECO:0000313" key="3">
    <source>
        <dbReference type="EMBL" id="GAA4708415.1"/>
    </source>
</evidence>
<feature type="compositionally biased region" description="Low complexity" evidence="1">
    <location>
        <begin position="31"/>
        <end position="57"/>
    </location>
</feature>
<evidence type="ECO:0000256" key="1">
    <source>
        <dbReference type="SAM" id="MobiDB-lite"/>
    </source>
</evidence>
<proteinExistence type="predicted"/>
<evidence type="ECO:0000313" key="4">
    <source>
        <dbReference type="Proteomes" id="UP001500556"/>
    </source>
</evidence>
<dbReference type="Proteomes" id="UP001500556">
    <property type="component" value="Unassembled WGS sequence"/>
</dbReference>
<evidence type="ECO:0000256" key="2">
    <source>
        <dbReference type="SAM" id="SignalP"/>
    </source>
</evidence>
<comment type="caution">
    <text evidence="3">The sequence shown here is derived from an EMBL/GenBank/DDBJ whole genome shotgun (WGS) entry which is preliminary data.</text>
</comment>
<keyword evidence="4" id="KW-1185">Reference proteome</keyword>
<feature type="chain" id="PRO_5046612453" description="Amidase" evidence="2">
    <location>
        <begin position="29"/>
        <end position="317"/>
    </location>
</feature>
<keyword evidence="2" id="KW-0732">Signal</keyword>
<dbReference type="RefSeq" id="WP_345500332.1">
    <property type="nucleotide sequence ID" value="NZ_BAABLO010000001.1"/>
</dbReference>
<name>A0ABP8XK97_9MICO</name>
<sequence length="317" mass="33147">MTPRTARPLRLLAIVATVAILGAVGATAAGAAPAGKTSRTTARATAPLTRTTTAPASRADRPAAPRAMWVWDTSDPAAVVTLATSRGIGQLYAAVPPSVGSSPQLAQLRRLVELADAAGLRVDALGGDPGWVDNPTWVVNNWLKPALATGLFTGVHVDIEPYTTSAWTTNRAAVVKRYLSTLDTLRTAAGAAPIEADIPFWYDEVAANGSTLDRETMRRTAAVTVMAYRNLADGVDGSIAVSANEIRAGVELGRPVRVGQETTYLGTDPTEVKQTFFGQSLTQMESQLSRITAAYRGSASFAGLAIHDAKGYAAVTG</sequence>
<evidence type="ECO:0008006" key="5">
    <source>
        <dbReference type="Google" id="ProtNLM"/>
    </source>
</evidence>